<dbReference type="STRING" id="582744.Msip34_1671"/>
<evidence type="ECO:0000313" key="1">
    <source>
        <dbReference type="EMBL" id="ACT50916.1"/>
    </source>
</evidence>
<reference evidence="1 2" key="2">
    <citation type="journal article" date="2011" name="J. Bacteriol.">
        <title>Genomes of three methylotrophs from a single niche uncover genetic and metabolic divergence of Methylophilaceae.</title>
        <authorList>
            <person name="Lapidus A."/>
            <person name="Clum A."/>
            <person name="Labutti K."/>
            <person name="Kaluzhnaya M.G."/>
            <person name="Lim S."/>
            <person name="Beck D.A."/>
            <person name="Glavina Del Rio T."/>
            <person name="Nolan M."/>
            <person name="Mavromatis K."/>
            <person name="Huntemann M."/>
            <person name="Lucas S."/>
            <person name="Lidstrom M.E."/>
            <person name="Ivanova N."/>
            <person name="Chistoserdova L."/>
        </authorList>
    </citation>
    <scope>NUCLEOTIDE SEQUENCE [LARGE SCALE GENOMIC DNA]</scope>
    <source>
        <strain evidence="1 2">SIP3-4</strain>
    </source>
</reference>
<dbReference type="EMBL" id="CP001674">
    <property type="protein sequence ID" value="ACT50916.1"/>
    <property type="molecule type" value="Genomic_DNA"/>
</dbReference>
<evidence type="ECO:0000313" key="2">
    <source>
        <dbReference type="Proteomes" id="UP000002743"/>
    </source>
</evidence>
<dbReference type="Proteomes" id="UP000002743">
    <property type="component" value="Chromosome"/>
</dbReference>
<keyword evidence="2" id="KW-1185">Reference proteome</keyword>
<organism evidence="1 2">
    <name type="scientific">Methylovorus glucosotrophus (strain SIP3-4)</name>
    <dbReference type="NCBI Taxonomy" id="582744"/>
    <lineage>
        <taxon>Bacteria</taxon>
        <taxon>Pseudomonadati</taxon>
        <taxon>Pseudomonadota</taxon>
        <taxon>Betaproteobacteria</taxon>
        <taxon>Nitrosomonadales</taxon>
        <taxon>Methylophilaceae</taxon>
        <taxon>Methylovorus</taxon>
    </lineage>
</organism>
<sequence>MRNFSTHAPELLKTNYFGKWMMNCKACAIAPSNINICNIKSILSIFHLSKKINERQFQHRGLHLHRAFSCHDALSMKNFLLSAPLISSFWIFGVTSNSRFPIEQPNQT</sequence>
<dbReference type="HOGENOM" id="CLU_2193851_0_0_4"/>
<name>C6XEE1_METGS</name>
<protein>
    <submittedName>
        <fullName evidence="1">Uncharacterized protein</fullName>
    </submittedName>
</protein>
<accession>C6XEE1</accession>
<dbReference type="AlphaFoldDB" id="C6XEE1"/>
<gene>
    <name evidence="1" type="ordered locus">Msip34_1671</name>
</gene>
<reference evidence="2" key="1">
    <citation type="submission" date="2009-07" db="EMBL/GenBank/DDBJ databases">
        <title>Complete sequence of chromosome of Methylovorus sp. SIP3-4.</title>
        <authorList>
            <person name="Lucas S."/>
            <person name="Copeland A."/>
            <person name="Lapidus A."/>
            <person name="Glavina del Rio T."/>
            <person name="Tice H."/>
            <person name="Bruce D."/>
            <person name="Goodwin L."/>
            <person name="Pitluck S."/>
            <person name="Clum A."/>
            <person name="Larimer F."/>
            <person name="Land M."/>
            <person name="Hauser L."/>
            <person name="Kyrpides N."/>
            <person name="Mikhailova N."/>
            <person name="Kayluzhnaya M."/>
            <person name="Chistoserdova L."/>
        </authorList>
    </citation>
    <scope>NUCLEOTIDE SEQUENCE [LARGE SCALE GENOMIC DNA]</scope>
    <source>
        <strain evidence="2">SIP3-4</strain>
    </source>
</reference>
<proteinExistence type="predicted"/>
<dbReference type="KEGG" id="mei:Msip34_1671"/>